<protein>
    <submittedName>
        <fullName evidence="2 3">Uncharacterized protein</fullName>
    </submittedName>
</protein>
<sequence length="111" mass="12956">MASKTGKNVPIELQCKVLSYIAEKLKQQKFSTILIQKKFQNICRYMEEALDYDDYENVTSEFKKDIMDMKTAQQLSCNIGFYGSKVLDDAQKCYSKVKQLEEDLNDLRKGY</sequence>
<evidence type="ECO:0000313" key="2">
    <source>
        <dbReference type="WBParaSite" id="SSTP_0001037600.1"/>
    </source>
</evidence>
<dbReference type="AlphaFoldDB" id="A0A0K0ELN2"/>
<name>A0A0K0ELN2_STRER</name>
<evidence type="ECO:0000313" key="3">
    <source>
        <dbReference type="WBParaSite" id="TCONS_00013314.p1"/>
    </source>
</evidence>
<dbReference type="WBParaSite" id="SSTP_0001037600.1">
    <property type="protein sequence ID" value="SSTP_0001037600.1"/>
    <property type="gene ID" value="SSTP_0001037600"/>
</dbReference>
<accession>A0A0K0ELN2</accession>
<dbReference type="Proteomes" id="UP000035681">
    <property type="component" value="Unplaced"/>
</dbReference>
<dbReference type="WBParaSite" id="TCONS_00013314.p1">
    <property type="protein sequence ID" value="TCONS_00013314.p1"/>
    <property type="gene ID" value="XLOC_009161"/>
</dbReference>
<reference evidence="2" key="1">
    <citation type="submission" date="2015-08" db="UniProtKB">
        <authorList>
            <consortium name="WormBaseParasite"/>
        </authorList>
    </citation>
    <scope>IDENTIFICATION</scope>
</reference>
<proteinExistence type="predicted"/>
<evidence type="ECO:0000313" key="1">
    <source>
        <dbReference type="Proteomes" id="UP000035681"/>
    </source>
</evidence>
<keyword evidence="1" id="KW-1185">Reference proteome</keyword>
<organism evidence="2">
    <name type="scientific">Strongyloides stercoralis</name>
    <name type="common">Threadworm</name>
    <dbReference type="NCBI Taxonomy" id="6248"/>
    <lineage>
        <taxon>Eukaryota</taxon>
        <taxon>Metazoa</taxon>
        <taxon>Ecdysozoa</taxon>
        <taxon>Nematoda</taxon>
        <taxon>Chromadorea</taxon>
        <taxon>Rhabditida</taxon>
        <taxon>Tylenchina</taxon>
        <taxon>Panagrolaimomorpha</taxon>
        <taxon>Strongyloidoidea</taxon>
        <taxon>Strongyloididae</taxon>
        <taxon>Strongyloides</taxon>
    </lineage>
</organism>